<dbReference type="Proteomes" id="UP001221189">
    <property type="component" value="Unassembled WGS sequence"/>
</dbReference>
<dbReference type="EMBL" id="JAQQXT010000012">
    <property type="protein sequence ID" value="MDC8773454.1"/>
    <property type="molecule type" value="Genomic_DNA"/>
</dbReference>
<protein>
    <recommendedName>
        <fullName evidence="3">HTH crp-type domain-containing protein</fullName>
    </recommendedName>
</protein>
<sequence>MANIPDARVRRFLEALDQVTGMEVVDCKEEVVSDNVGRVRLDFLVHVRLGDIGRDTVLGIEAKDSVYPRDAKKLVDTFAARAKYFAEADEVPVVVSTYLSDGAQKLLRDEEVNFFEVASGTLYYRHGLRHIDIRRESNEPAEERRIRSVFNGAREQVVHALLEHWRIEGDDAWLSGADLANLAETSPFTVSTTMKELERQSWVDMRGSGPTLRRRLSHPGLLLDAWADVWRQRLPREKRTRWYAYASGRGGIVDHMLERLANRNGWALTGAGAANAMAPHLTAVDRASIIVPPGVSKEWAAAMALEPAEKGANVTFVERTGASLMFGDTNPERPGSHFASRFVMYLDLLDGVGRNKELAAEFRRKALKLGEEIHG</sequence>
<evidence type="ECO:0008006" key="3">
    <source>
        <dbReference type="Google" id="ProtNLM"/>
    </source>
</evidence>
<reference evidence="1 2" key="1">
    <citation type="submission" date="2022-10" db="EMBL/GenBank/DDBJ databases">
        <title>Paucibacter sp. hw1 Genome sequencing.</title>
        <authorList>
            <person name="Park S."/>
        </authorList>
    </citation>
    <scope>NUCLEOTIDE SEQUENCE [LARGE SCALE GENOMIC DNA]</scope>
    <source>
        <strain evidence="2">hw1</strain>
    </source>
</reference>
<name>A0ABT5KHN3_9BURK</name>
<dbReference type="SUPFAM" id="SSF46785">
    <property type="entry name" value="Winged helix' DNA-binding domain"/>
    <property type="match status" value="1"/>
</dbReference>
<evidence type="ECO:0000313" key="1">
    <source>
        <dbReference type="EMBL" id="MDC8773454.1"/>
    </source>
</evidence>
<dbReference type="InterPro" id="IPR036390">
    <property type="entry name" value="WH_DNA-bd_sf"/>
</dbReference>
<organism evidence="1 2">
    <name type="scientific">Roseateles albus</name>
    <dbReference type="NCBI Taxonomy" id="2987525"/>
    <lineage>
        <taxon>Bacteria</taxon>
        <taxon>Pseudomonadati</taxon>
        <taxon>Pseudomonadota</taxon>
        <taxon>Betaproteobacteria</taxon>
        <taxon>Burkholderiales</taxon>
        <taxon>Sphaerotilaceae</taxon>
        <taxon>Roseateles</taxon>
    </lineage>
</organism>
<keyword evidence="2" id="KW-1185">Reference proteome</keyword>
<accession>A0ABT5KHN3</accession>
<comment type="caution">
    <text evidence="1">The sequence shown here is derived from an EMBL/GenBank/DDBJ whole genome shotgun (WGS) entry which is preliminary data.</text>
</comment>
<dbReference type="Gene3D" id="1.10.10.10">
    <property type="entry name" value="Winged helix-like DNA-binding domain superfamily/Winged helix DNA-binding domain"/>
    <property type="match status" value="1"/>
</dbReference>
<proteinExistence type="predicted"/>
<dbReference type="InterPro" id="IPR036388">
    <property type="entry name" value="WH-like_DNA-bd_sf"/>
</dbReference>
<gene>
    <name evidence="1" type="ORF">PRZ03_17875</name>
</gene>
<evidence type="ECO:0000313" key="2">
    <source>
        <dbReference type="Proteomes" id="UP001221189"/>
    </source>
</evidence>